<dbReference type="InterPro" id="IPR007318">
    <property type="entry name" value="Phopholipid_MeTrfase"/>
</dbReference>
<comment type="caution">
    <text evidence="7">The sequence shown here is derived from an EMBL/GenBank/DDBJ whole genome shotgun (WGS) entry which is preliminary data.</text>
</comment>
<evidence type="ECO:0000256" key="3">
    <source>
        <dbReference type="ARBA" id="ARBA00022989"/>
    </source>
</evidence>
<feature type="region of interest" description="Disordered" evidence="5">
    <location>
        <begin position="1"/>
        <end position="20"/>
    </location>
</feature>
<evidence type="ECO:0000313" key="7">
    <source>
        <dbReference type="EMBL" id="PKR58324.1"/>
    </source>
</evidence>
<dbReference type="Proteomes" id="UP000233332">
    <property type="component" value="Unassembled WGS sequence"/>
</dbReference>
<keyword evidence="4 6" id="KW-0472">Membrane</keyword>
<comment type="subcellular location">
    <subcellularLocation>
        <location evidence="1">Endomembrane system</location>
        <topology evidence="1">Multi-pass membrane protein</topology>
    </subcellularLocation>
</comment>
<dbReference type="GO" id="GO:0008168">
    <property type="term" value="F:methyltransferase activity"/>
    <property type="evidence" value="ECO:0007669"/>
    <property type="project" value="UniProtKB-KW"/>
</dbReference>
<organism evidence="7 8">
    <name type="scientific">Thalassospira lohafexi</name>
    <dbReference type="NCBI Taxonomy" id="744227"/>
    <lineage>
        <taxon>Bacteria</taxon>
        <taxon>Pseudomonadati</taxon>
        <taxon>Pseudomonadota</taxon>
        <taxon>Alphaproteobacteria</taxon>
        <taxon>Rhodospirillales</taxon>
        <taxon>Thalassospiraceae</taxon>
        <taxon>Thalassospira</taxon>
    </lineage>
</organism>
<protein>
    <submittedName>
        <fullName evidence="7">Isoprenylcysteine carboxyl methyltransferase</fullName>
    </submittedName>
</protein>
<proteinExistence type="predicted"/>
<dbReference type="GO" id="GO:0032259">
    <property type="term" value="P:methylation"/>
    <property type="evidence" value="ECO:0007669"/>
    <property type="project" value="UniProtKB-KW"/>
</dbReference>
<evidence type="ECO:0000256" key="1">
    <source>
        <dbReference type="ARBA" id="ARBA00004127"/>
    </source>
</evidence>
<dbReference type="Gene3D" id="1.20.120.1630">
    <property type="match status" value="1"/>
</dbReference>
<keyword evidence="3 6" id="KW-1133">Transmembrane helix</keyword>
<reference evidence="7 8" key="1">
    <citation type="submission" date="2017-09" db="EMBL/GenBank/DDBJ databases">
        <title>Biodiversity and function of Thalassospira species in the particle-attached aromatic-hydrocarbon-degrading consortia from the surface seawater of the China South Sea.</title>
        <authorList>
            <person name="Dong C."/>
            <person name="Lai Q."/>
            <person name="Shao Z."/>
        </authorList>
    </citation>
    <scope>NUCLEOTIDE SEQUENCE [LARGE SCALE GENOMIC DNA]</scope>
    <source>
        <strain evidence="7 8">139Z-12</strain>
    </source>
</reference>
<dbReference type="EMBL" id="NXGX01000004">
    <property type="protein sequence ID" value="PKR58324.1"/>
    <property type="molecule type" value="Genomic_DNA"/>
</dbReference>
<keyword evidence="7" id="KW-0489">Methyltransferase</keyword>
<keyword evidence="8" id="KW-1185">Reference proteome</keyword>
<dbReference type="GO" id="GO:0012505">
    <property type="term" value="C:endomembrane system"/>
    <property type="evidence" value="ECO:0007669"/>
    <property type="project" value="UniProtKB-SubCell"/>
</dbReference>
<dbReference type="PANTHER" id="PTHR12714">
    <property type="entry name" value="PROTEIN-S ISOPRENYLCYSTEINE O-METHYLTRANSFERASE"/>
    <property type="match status" value="1"/>
</dbReference>
<evidence type="ECO:0000313" key="8">
    <source>
        <dbReference type="Proteomes" id="UP000233332"/>
    </source>
</evidence>
<evidence type="ECO:0000256" key="4">
    <source>
        <dbReference type="ARBA" id="ARBA00023136"/>
    </source>
</evidence>
<sequence length="223" mass="25278">MYRQSKAHSPNKGTKTVAPTADDLRQIQRRRKLVLRIGVVMLLVLVAGSQSMAAREGYLHQMITTIGIVAIAICIFGRGWCSLYIGGRKRTELVTRGPYSICRNPLYVFSFIGAFGCGAQTGSVTMGFIFALGCWLVLRSVVLREEAMLAERFGVVFTRYQNTVARFRPTWFRWQDENKLICQPSLYLATTRDALWFLIAIPVFEGVKLLQDHGWLMPQIRLP</sequence>
<accession>A0A2N3L672</accession>
<feature type="transmembrane region" description="Helical" evidence="6">
    <location>
        <begin position="58"/>
        <end position="85"/>
    </location>
</feature>
<evidence type="ECO:0000256" key="5">
    <source>
        <dbReference type="SAM" id="MobiDB-lite"/>
    </source>
</evidence>
<feature type="transmembrane region" description="Helical" evidence="6">
    <location>
        <begin position="33"/>
        <end position="52"/>
    </location>
</feature>
<evidence type="ECO:0000256" key="6">
    <source>
        <dbReference type="SAM" id="Phobius"/>
    </source>
</evidence>
<keyword evidence="7" id="KW-0808">Transferase</keyword>
<dbReference type="AlphaFoldDB" id="A0A2N3L672"/>
<gene>
    <name evidence="7" type="ORF">COO92_11310</name>
</gene>
<dbReference type="PANTHER" id="PTHR12714:SF9">
    <property type="entry name" value="PROTEIN-S-ISOPRENYLCYSTEINE O-METHYLTRANSFERASE"/>
    <property type="match status" value="1"/>
</dbReference>
<dbReference type="Pfam" id="PF04191">
    <property type="entry name" value="PEMT"/>
    <property type="match status" value="1"/>
</dbReference>
<keyword evidence="2 6" id="KW-0812">Transmembrane</keyword>
<feature type="transmembrane region" description="Helical" evidence="6">
    <location>
        <begin position="106"/>
        <end position="138"/>
    </location>
</feature>
<name>A0A2N3L672_9PROT</name>
<evidence type="ECO:0000256" key="2">
    <source>
        <dbReference type="ARBA" id="ARBA00022692"/>
    </source>
</evidence>